<evidence type="ECO:0000256" key="3">
    <source>
        <dbReference type="ARBA" id="ARBA00022692"/>
    </source>
</evidence>
<reference evidence="10 11" key="1">
    <citation type="submission" date="2017-06" db="EMBL/GenBank/DDBJ databases">
        <title>Aedes aegypti genome working group (AGWG) sequencing and assembly.</title>
        <authorList>
            <consortium name="Aedes aegypti Genome Working Group (AGWG)"/>
            <person name="Matthews B.J."/>
        </authorList>
    </citation>
    <scope>NUCLEOTIDE SEQUENCE [LARGE SCALE GENOMIC DNA]</scope>
    <source>
        <strain evidence="10 11">LVP_AGWG</strain>
    </source>
</reference>
<comment type="subcellular location">
    <subcellularLocation>
        <location evidence="1">Membrane</location>
        <topology evidence="1">Multi-pass membrane protein</topology>
    </subcellularLocation>
</comment>
<dbReference type="PRINTS" id="PR01012">
    <property type="entry name" value="NRPEPTIDEYR"/>
</dbReference>
<dbReference type="InterPro" id="IPR000276">
    <property type="entry name" value="GPCR_Rhodpsn"/>
</dbReference>
<keyword evidence="7" id="KW-0675">Receptor</keyword>
<evidence type="ECO:0000259" key="9">
    <source>
        <dbReference type="PROSITE" id="PS50262"/>
    </source>
</evidence>
<protein>
    <recommendedName>
        <fullName evidence="9">G-protein coupled receptors family 1 profile domain-containing protein</fullName>
    </recommendedName>
</protein>
<evidence type="ECO:0000313" key="10">
    <source>
        <dbReference type="EnsemblMetazoa" id="AAEL027203-PA"/>
    </source>
</evidence>
<dbReference type="EnsemblMetazoa" id="AAEL027203-RA">
    <property type="protein sequence ID" value="AAEL027203-PA"/>
    <property type="gene ID" value="AAEL027203"/>
</dbReference>
<dbReference type="GO" id="GO:0016020">
    <property type="term" value="C:membrane"/>
    <property type="evidence" value="ECO:0007669"/>
    <property type="project" value="UniProtKB-SubCell"/>
</dbReference>
<keyword evidence="4" id="KW-1133">Transmembrane helix</keyword>
<dbReference type="SUPFAM" id="SSF81321">
    <property type="entry name" value="Family A G protein-coupled receptor-like"/>
    <property type="match status" value="1"/>
</dbReference>
<keyword evidence="6" id="KW-0472">Membrane</keyword>
<keyword evidence="5" id="KW-0297">G-protein coupled receptor</keyword>
<keyword evidence="8" id="KW-0807">Transducer</keyword>
<proteinExistence type="inferred from homology"/>
<dbReference type="Gene3D" id="1.20.1070.10">
    <property type="entry name" value="Rhodopsin 7-helix transmembrane proteins"/>
    <property type="match status" value="1"/>
</dbReference>
<evidence type="ECO:0000313" key="11">
    <source>
        <dbReference type="Proteomes" id="UP000008820"/>
    </source>
</evidence>
<evidence type="ECO:0000256" key="2">
    <source>
        <dbReference type="ARBA" id="ARBA00010663"/>
    </source>
</evidence>
<evidence type="ECO:0000256" key="4">
    <source>
        <dbReference type="ARBA" id="ARBA00022989"/>
    </source>
</evidence>
<reference evidence="10" key="2">
    <citation type="submission" date="2020-05" db="UniProtKB">
        <authorList>
            <consortium name="EnsemblMetazoa"/>
        </authorList>
    </citation>
    <scope>IDENTIFICATION</scope>
    <source>
        <strain evidence="10">LVP_AGWG</strain>
    </source>
</reference>
<dbReference type="InterPro" id="IPR000611">
    <property type="entry name" value="NPY_rcpt"/>
</dbReference>
<accession>A0A6I8TV37</accession>
<feature type="domain" description="G-protein coupled receptors family 1 profile" evidence="9">
    <location>
        <begin position="96"/>
        <end position="208"/>
    </location>
</feature>
<dbReference type="Proteomes" id="UP000008820">
    <property type="component" value="Chromosome 3"/>
</dbReference>
<dbReference type="Pfam" id="PF00001">
    <property type="entry name" value="7tm_1"/>
    <property type="match status" value="1"/>
</dbReference>
<dbReference type="OrthoDB" id="5975505at2759"/>
<evidence type="ECO:0000256" key="6">
    <source>
        <dbReference type="ARBA" id="ARBA00023136"/>
    </source>
</evidence>
<dbReference type="InterPro" id="IPR017452">
    <property type="entry name" value="GPCR_Rhodpsn_7TM"/>
</dbReference>
<dbReference type="GO" id="GO:0004983">
    <property type="term" value="F:neuropeptide Y receptor activity"/>
    <property type="evidence" value="ECO:0007669"/>
    <property type="project" value="InterPro"/>
</dbReference>
<keyword evidence="3" id="KW-0812">Transmembrane</keyword>
<dbReference type="AlphaFoldDB" id="A0A6I8TV37"/>
<name>A0A6I8TV37_AEDAE</name>
<evidence type="ECO:0000256" key="8">
    <source>
        <dbReference type="ARBA" id="ARBA00023224"/>
    </source>
</evidence>
<evidence type="ECO:0000256" key="1">
    <source>
        <dbReference type="ARBA" id="ARBA00004141"/>
    </source>
</evidence>
<dbReference type="PRINTS" id="PR00237">
    <property type="entry name" value="GPCRRHODOPSN"/>
</dbReference>
<keyword evidence="11" id="KW-1185">Reference proteome</keyword>
<gene>
    <name evidence="10" type="primary">5567321</name>
</gene>
<organism evidence="10 11">
    <name type="scientific">Aedes aegypti</name>
    <name type="common">Yellowfever mosquito</name>
    <name type="synonym">Culex aegypti</name>
    <dbReference type="NCBI Taxonomy" id="7159"/>
    <lineage>
        <taxon>Eukaryota</taxon>
        <taxon>Metazoa</taxon>
        <taxon>Ecdysozoa</taxon>
        <taxon>Arthropoda</taxon>
        <taxon>Hexapoda</taxon>
        <taxon>Insecta</taxon>
        <taxon>Pterygota</taxon>
        <taxon>Neoptera</taxon>
        <taxon>Endopterygota</taxon>
        <taxon>Diptera</taxon>
        <taxon>Nematocera</taxon>
        <taxon>Culicoidea</taxon>
        <taxon>Culicidae</taxon>
        <taxon>Culicinae</taxon>
        <taxon>Aedini</taxon>
        <taxon>Aedes</taxon>
        <taxon>Stegomyia</taxon>
    </lineage>
</organism>
<dbReference type="PANTHER" id="PTHR24235">
    <property type="entry name" value="NEUROPEPTIDE Y RECEPTOR"/>
    <property type="match status" value="1"/>
</dbReference>
<comment type="similarity">
    <text evidence="2">Belongs to the G-protein coupled receptor 1 family.</text>
</comment>
<dbReference type="InParanoid" id="A0A6I8TV37"/>
<dbReference type="PROSITE" id="PS50262">
    <property type="entry name" value="G_PROTEIN_RECEP_F1_2"/>
    <property type="match status" value="1"/>
</dbReference>
<evidence type="ECO:0000256" key="7">
    <source>
        <dbReference type="ARBA" id="ARBA00023170"/>
    </source>
</evidence>
<sequence>MHTPLVTGRHRSPVCIFTIASVFIFGPIHPRSERRSLSKFITVFPVYSLHSLQAQETAANDTGPYEEYELFYRHSSTMTAVYCVAYFVVFIVGLIGNSFVIAVVFRAPRMRTVTNFFIVNLALADVLVIVFCLPATLMSNIFVPWMLGWLMCKTVPYIQGVSVAASVYSLIAVSLDRSPGIDKDNRMNQRDAIRFIFLCSNVAAYEVI</sequence>
<evidence type="ECO:0000256" key="5">
    <source>
        <dbReference type="ARBA" id="ARBA00023040"/>
    </source>
</evidence>
<dbReference type="PANTHER" id="PTHR24235:SF29">
    <property type="entry name" value="GH23382P"/>
    <property type="match status" value="1"/>
</dbReference>